<comment type="caution">
    <text evidence="7">The sequence shown here is derived from an EMBL/GenBank/DDBJ whole genome shotgun (WGS) entry which is preliminary data.</text>
</comment>
<evidence type="ECO:0000313" key="8">
    <source>
        <dbReference type="Proteomes" id="UP000638981"/>
    </source>
</evidence>
<dbReference type="Gene3D" id="3.20.20.300">
    <property type="entry name" value="Glycoside hydrolase, family 3, N-terminal domain"/>
    <property type="match status" value="1"/>
</dbReference>
<evidence type="ECO:0000256" key="1">
    <source>
        <dbReference type="ARBA" id="ARBA00001231"/>
    </source>
</evidence>
<dbReference type="InterPro" id="IPR036962">
    <property type="entry name" value="Glyco_hydro_3_N_sf"/>
</dbReference>
<dbReference type="PANTHER" id="PTHR30480">
    <property type="entry name" value="BETA-HEXOSAMINIDASE-RELATED"/>
    <property type="match status" value="1"/>
</dbReference>
<dbReference type="RefSeq" id="WP_189409527.1">
    <property type="nucleotide sequence ID" value="NZ_BMYJ01000001.1"/>
</dbReference>
<protein>
    <recommendedName>
        <fullName evidence="3">beta-N-acetylhexosaminidase</fullName>
        <ecNumber evidence="3">3.2.1.52</ecNumber>
    </recommendedName>
</protein>
<dbReference type="EC" id="3.2.1.52" evidence="3"/>
<dbReference type="GO" id="GO:0005975">
    <property type="term" value="P:carbohydrate metabolic process"/>
    <property type="evidence" value="ECO:0007669"/>
    <property type="project" value="InterPro"/>
</dbReference>
<gene>
    <name evidence="7" type="ORF">GCM10007315_01610</name>
</gene>
<dbReference type="InterPro" id="IPR017853">
    <property type="entry name" value="GH"/>
</dbReference>
<dbReference type="InterPro" id="IPR001764">
    <property type="entry name" value="Glyco_hydro_3_N"/>
</dbReference>
<comment type="catalytic activity">
    <reaction evidence="1">
        <text>Hydrolysis of terminal non-reducing N-acetyl-D-hexosamine residues in N-acetyl-beta-D-hexosaminides.</text>
        <dbReference type="EC" id="3.2.1.52"/>
    </reaction>
</comment>
<dbReference type="GO" id="GO:0004563">
    <property type="term" value="F:beta-N-acetylhexosaminidase activity"/>
    <property type="evidence" value="ECO:0007669"/>
    <property type="project" value="UniProtKB-EC"/>
</dbReference>
<dbReference type="NCBIfam" id="NF003740">
    <property type="entry name" value="PRK05337.1"/>
    <property type="match status" value="1"/>
</dbReference>
<keyword evidence="4" id="KW-0378">Hydrolase</keyword>
<evidence type="ECO:0000256" key="5">
    <source>
        <dbReference type="ARBA" id="ARBA00023295"/>
    </source>
</evidence>
<comment type="similarity">
    <text evidence="2">Belongs to the glycosyl hydrolase 3 family.</text>
</comment>
<keyword evidence="8" id="KW-1185">Reference proteome</keyword>
<evidence type="ECO:0000256" key="2">
    <source>
        <dbReference type="ARBA" id="ARBA00005336"/>
    </source>
</evidence>
<dbReference type="InterPro" id="IPR050226">
    <property type="entry name" value="NagZ_Beta-hexosaminidase"/>
</dbReference>
<dbReference type="AlphaFoldDB" id="A0A918TE79"/>
<organism evidence="7 8">
    <name type="scientific">Neogemmobacter tilapiae</name>
    <dbReference type="NCBI Taxonomy" id="875041"/>
    <lineage>
        <taxon>Bacteria</taxon>
        <taxon>Pseudomonadati</taxon>
        <taxon>Pseudomonadota</taxon>
        <taxon>Alphaproteobacteria</taxon>
        <taxon>Rhodobacterales</taxon>
        <taxon>Paracoccaceae</taxon>
        <taxon>Neogemmobacter</taxon>
    </lineage>
</organism>
<dbReference type="Proteomes" id="UP000638981">
    <property type="component" value="Unassembled WGS sequence"/>
</dbReference>
<dbReference type="GO" id="GO:0009254">
    <property type="term" value="P:peptidoglycan turnover"/>
    <property type="evidence" value="ECO:0007669"/>
    <property type="project" value="TreeGrafter"/>
</dbReference>
<name>A0A918TE79_9RHOB</name>
<dbReference type="PROSITE" id="PS00775">
    <property type="entry name" value="GLYCOSYL_HYDROL_F3"/>
    <property type="match status" value="1"/>
</dbReference>
<sequence>MTPAGRTAAIFGLAGPVLTAEERDFFRAADPFGFILFARNVEDPDQLRRLTGDLRQSVGRDAPILIDQEGGRVQRMRAPHWAEYLPPLDAVARAGDQAPRMMWLRYRLIAHELRAMGVDTNCAPCLDVATDQTHPFLKNRCFADDPAQVALLGRAAADGLLAGGVLPVMKHLPGHGRAALDTHLELPTVNVDSEALDDTDFAPFRALADLPMAMTAHIVFSAFDRRPATLSPEMVRVIREQIGFDGLLMTDDLNMQALKGTAAESTRAARMAGCDMALFCKGTVAEMALIADAAGQMGPETMVRAQKALAARRLPEAVDIDALRAEHSALLGGEGDG</sequence>
<dbReference type="EMBL" id="BMYJ01000001">
    <property type="protein sequence ID" value="GHC44141.1"/>
    <property type="molecule type" value="Genomic_DNA"/>
</dbReference>
<dbReference type="InterPro" id="IPR019800">
    <property type="entry name" value="Glyco_hydro_3_AS"/>
</dbReference>
<evidence type="ECO:0000256" key="3">
    <source>
        <dbReference type="ARBA" id="ARBA00012663"/>
    </source>
</evidence>
<reference evidence="7" key="2">
    <citation type="submission" date="2020-09" db="EMBL/GenBank/DDBJ databases">
        <authorList>
            <person name="Sun Q."/>
            <person name="Kim S."/>
        </authorList>
    </citation>
    <scope>NUCLEOTIDE SEQUENCE</scope>
    <source>
        <strain evidence="7">KCTC 23310</strain>
    </source>
</reference>
<evidence type="ECO:0000259" key="6">
    <source>
        <dbReference type="Pfam" id="PF00933"/>
    </source>
</evidence>
<evidence type="ECO:0000256" key="4">
    <source>
        <dbReference type="ARBA" id="ARBA00022801"/>
    </source>
</evidence>
<evidence type="ECO:0000313" key="7">
    <source>
        <dbReference type="EMBL" id="GHC44141.1"/>
    </source>
</evidence>
<reference evidence="7" key="1">
    <citation type="journal article" date="2014" name="Int. J. Syst. Evol. Microbiol.">
        <title>Complete genome sequence of Corynebacterium casei LMG S-19264T (=DSM 44701T), isolated from a smear-ripened cheese.</title>
        <authorList>
            <consortium name="US DOE Joint Genome Institute (JGI-PGF)"/>
            <person name="Walter F."/>
            <person name="Albersmeier A."/>
            <person name="Kalinowski J."/>
            <person name="Ruckert C."/>
        </authorList>
    </citation>
    <scope>NUCLEOTIDE SEQUENCE</scope>
    <source>
        <strain evidence="7">KCTC 23310</strain>
    </source>
</reference>
<dbReference type="SUPFAM" id="SSF51445">
    <property type="entry name" value="(Trans)glycosidases"/>
    <property type="match status" value="1"/>
</dbReference>
<feature type="domain" description="Glycoside hydrolase family 3 N-terminal" evidence="6">
    <location>
        <begin position="33"/>
        <end position="295"/>
    </location>
</feature>
<dbReference type="PANTHER" id="PTHR30480:SF13">
    <property type="entry name" value="BETA-HEXOSAMINIDASE"/>
    <property type="match status" value="1"/>
</dbReference>
<keyword evidence="5" id="KW-0326">Glycosidase</keyword>
<dbReference type="Pfam" id="PF00933">
    <property type="entry name" value="Glyco_hydro_3"/>
    <property type="match status" value="1"/>
</dbReference>
<accession>A0A918TE79</accession>
<proteinExistence type="inferred from homology"/>